<dbReference type="Proteomes" id="UP000013783">
    <property type="component" value="Unassembled WGS sequence"/>
</dbReference>
<dbReference type="STRING" id="71451.RV07_GL001475"/>
<reference evidence="1 3" key="1">
    <citation type="submission" date="2013-02" db="EMBL/GenBank/DDBJ databases">
        <title>The Genome Sequence of Enterococcus malodoratus ATCC_43197.</title>
        <authorList>
            <consortium name="The Broad Institute Genome Sequencing Platform"/>
            <consortium name="The Broad Institute Genome Sequencing Center for Infectious Disease"/>
            <person name="Earl A.M."/>
            <person name="Gilmore M.S."/>
            <person name="Lebreton F."/>
            <person name="Walker B."/>
            <person name="Young S.K."/>
            <person name="Zeng Q."/>
            <person name="Gargeya S."/>
            <person name="Fitzgerald M."/>
            <person name="Haas B."/>
            <person name="Abouelleil A."/>
            <person name="Alvarado L."/>
            <person name="Arachchi H.M."/>
            <person name="Berlin A.M."/>
            <person name="Chapman S.B."/>
            <person name="Dewar J."/>
            <person name="Goldberg J."/>
            <person name="Griggs A."/>
            <person name="Gujja S."/>
            <person name="Hansen M."/>
            <person name="Howarth C."/>
            <person name="Imamovic A."/>
            <person name="Larimer J."/>
            <person name="McCowan C."/>
            <person name="Murphy C."/>
            <person name="Neiman D."/>
            <person name="Pearson M."/>
            <person name="Priest M."/>
            <person name="Roberts A."/>
            <person name="Saif S."/>
            <person name="Shea T."/>
            <person name="Sisk P."/>
            <person name="Sykes S."/>
            <person name="Wortman J."/>
            <person name="Nusbaum C."/>
            <person name="Birren B."/>
        </authorList>
    </citation>
    <scope>NUCLEOTIDE SEQUENCE [LARGE SCALE GENOMIC DNA]</scope>
    <source>
        <strain evidence="1 3">ATCC 43197</strain>
    </source>
</reference>
<accession>R2RH56</accession>
<dbReference type="EMBL" id="AJAK01000020">
    <property type="protein sequence ID" value="EOH75354.1"/>
    <property type="molecule type" value="Genomic_DNA"/>
</dbReference>
<dbReference type="Proteomes" id="UP000014148">
    <property type="component" value="Unassembled WGS sequence"/>
</dbReference>
<evidence type="ECO:0000313" key="2">
    <source>
        <dbReference type="EMBL" id="EOT66817.1"/>
    </source>
</evidence>
<gene>
    <name evidence="2" type="ORF">I585_02338</name>
    <name evidence="1" type="ORF">UAI_03156</name>
</gene>
<sequence>MEAVKLGQRQLFAMGEKSLSKRLGQFYQQTGNTAEVVEFAVATLIRHTLCLADFSNCCKTLLREIFLTSKPNNTLRQYCVLFQDYFEAEEWQQVLDRLFQNRKEYKKFTKETCLYKKLLDKKNQEVPEPSEYQFNIVSVFKDAAGKKTPGLCAMPNRFVQKLKRVRS</sequence>
<organism evidence="1 3">
    <name type="scientific">Enterococcus malodoratus ATCC 43197</name>
    <dbReference type="NCBI Taxonomy" id="1158601"/>
    <lineage>
        <taxon>Bacteria</taxon>
        <taxon>Bacillati</taxon>
        <taxon>Bacillota</taxon>
        <taxon>Bacilli</taxon>
        <taxon>Lactobacillales</taxon>
        <taxon>Enterococcaceae</taxon>
        <taxon>Enterococcus</taxon>
    </lineage>
</organism>
<evidence type="ECO:0000313" key="3">
    <source>
        <dbReference type="Proteomes" id="UP000013783"/>
    </source>
</evidence>
<reference evidence="2 4" key="2">
    <citation type="submission" date="2013-03" db="EMBL/GenBank/DDBJ databases">
        <title>The Genome Sequence of Enterococcus malodoratus ATCC_43197 (PacBio/Illumina hybrid assembly).</title>
        <authorList>
            <consortium name="The Broad Institute Genomics Platform"/>
            <consortium name="The Broad Institute Genome Sequencing Center for Infectious Disease"/>
            <person name="Earl A."/>
            <person name="Russ C."/>
            <person name="Gilmore M."/>
            <person name="Surin D."/>
            <person name="Walker B."/>
            <person name="Young S."/>
            <person name="Zeng Q."/>
            <person name="Gargeya S."/>
            <person name="Fitzgerald M."/>
            <person name="Haas B."/>
            <person name="Abouelleil A."/>
            <person name="Allen A.W."/>
            <person name="Alvarado L."/>
            <person name="Arachchi H.M."/>
            <person name="Berlin A.M."/>
            <person name="Chapman S.B."/>
            <person name="Gainer-Dewar J."/>
            <person name="Goldberg J."/>
            <person name="Griggs A."/>
            <person name="Gujja S."/>
            <person name="Hansen M."/>
            <person name="Howarth C."/>
            <person name="Imamovic A."/>
            <person name="Ireland A."/>
            <person name="Larimer J."/>
            <person name="McCowan C."/>
            <person name="Murphy C."/>
            <person name="Pearson M."/>
            <person name="Poon T.W."/>
            <person name="Priest M."/>
            <person name="Roberts A."/>
            <person name="Saif S."/>
            <person name="Shea T."/>
            <person name="Sisk P."/>
            <person name="Sykes S."/>
            <person name="Wortman J."/>
            <person name="Nusbaum C."/>
            <person name="Birren B."/>
        </authorList>
    </citation>
    <scope>NUCLEOTIDE SEQUENCE [LARGE SCALE GENOMIC DNA]</scope>
    <source>
        <strain evidence="2 4">ATCC 43197</strain>
    </source>
</reference>
<comment type="caution">
    <text evidence="1">The sequence shown here is derived from an EMBL/GenBank/DDBJ whole genome shotgun (WGS) entry which is preliminary data.</text>
</comment>
<protein>
    <submittedName>
        <fullName evidence="1">Uncharacterized protein</fullName>
    </submittedName>
</protein>
<dbReference type="AlphaFoldDB" id="R2RH56"/>
<keyword evidence="4" id="KW-1185">Reference proteome</keyword>
<dbReference type="EMBL" id="ASWA01000003">
    <property type="protein sequence ID" value="EOT66817.1"/>
    <property type="molecule type" value="Genomic_DNA"/>
</dbReference>
<dbReference type="eggNOG" id="ENOG503069X">
    <property type="taxonomic scope" value="Bacteria"/>
</dbReference>
<name>R2RH56_9ENTE</name>
<evidence type="ECO:0000313" key="1">
    <source>
        <dbReference type="EMBL" id="EOH75354.1"/>
    </source>
</evidence>
<dbReference type="OrthoDB" id="2193360at2"/>
<evidence type="ECO:0000313" key="4">
    <source>
        <dbReference type="Proteomes" id="UP000014148"/>
    </source>
</evidence>
<dbReference type="RefSeq" id="WP_010741956.1">
    <property type="nucleotide sequence ID" value="NZ_KB946251.1"/>
</dbReference>
<proteinExistence type="predicted"/>